<organism evidence="6">
    <name type="scientific">Proteus mirabilis</name>
    <dbReference type="NCBI Taxonomy" id="584"/>
    <lineage>
        <taxon>Bacteria</taxon>
        <taxon>Pseudomonadati</taxon>
        <taxon>Pseudomonadota</taxon>
        <taxon>Gammaproteobacteria</taxon>
        <taxon>Enterobacterales</taxon>
        <taxon>Morganellaceae</taxon>
        <taxon>Proteus</taxon>
    </lineage>
</organism>
<dbReference type="EMBL" id="JADQCH020000001">
    <property type="protein sequence ID" value="MEY2343950.1"/>
    <property type="molecule type" value="Genomic_DNA"/>
</dbReference>
<comment type="subcellular location">
    <subcellularLocation>
        <location evidence="1">Cell membrane</location>
        <topology evidence="1">Multi-pass membrane protein</topology>
    </subcellularLocation>
</comment>
<sequence>MSTRAFPPSIRFSGLSFAYNMAYAVFGGLTPMLTGAWLEKTAMAGAYYVAAVSALAIVIAFLPLAYKGWIAVNTSSREKEIALQVDKVAS</sequence>
<dbReference type="PANTHER" id="PTHR43528">
    <property type="entry name" value="ALPHA-KETOGLUTARATE PERMEASE"/>
    <property type="match status" value="1"/>
</dbReference>
<evidence type="ECO:0000256" key="4">
    <source>
        <dbReference type="ARBA" id="ARBA00022847"/>
    </source>
</evidence>
<evidence type="ECO:0000256" key="2">
    <source>
        <dbReference type="ARBA" id="ARBA00022448"/>
    </source>
</evidence>
<keyword evidence="5" id="KW-1133">Transmembrane helix</keyword>
<keyword evidence="5" id="KW-0812">Transmembrane</keyword>
<keyword evidence="3" id="KW-1003">Cell membrane</keyword>
<evidence type="ECO:0000313" key="6">
    <source>
        <dbReference type="EMBL" id="MEY2343950.1"/>
    </source>
</evidence>
<dbReference type="AlphaFoldDB" id="A0ABD5LRI6"/>
<evidence type="ECO:0000256" key="1">
    <source>
        <dbReference type="ARBA" id="ARBA00004651"/>
    </source>
</evidence>
<dbReference type="InterPro" id="IPR051084">
    <property type="entry name" value="H+-coupled_symporters"/>
</dbReference>
<feature type="transmembrane region" description="Helical" evidence="5">
    <location>
        <begin position="12"/>
        <end position="33"/>
    </location>
</feature>
<keyword evidence="5" id="KW-0472">Membrane</keyword>
<dbReference type="InterPro" id="IPR036259">
    <property type="entry name" value="MFS_trans_sf"/>
</dbReference>
<dbReference type="PANTHER" id="PTHR43528:SF7">
    <property type="entry name" value="MFS TRANSPORTER"/>
    <property type="match status" value="1"/>
</dbReference>
<dbReference type="SUPFAM" id="SSF103473">
    <property type="entry name" value="MFS general substrate transporter"/>
    <property type="match status" value="1"/>
</dbReference>
<feature type="transmembrane region" description="Helical" evidence="5">
    <location>
        <begin position="45"/>
        <end position="66"/>
    </location>
</feature>
<evidence type="ECO:0000256" key="3">
    <source>
        <dbReference type="ARBA" id="ARBA00022475"/>
    </source>
</evidence>
<dbReference type="GO" id="GO:0015293">
    <property type="term" value="F:symporter activity"/>
    <property type="evidence" value="ECO:0007669"/>
    <property type="project" value="UniProtKB-KW"/>
</dbReference>
<dbReference type="GO" id="GO:0005886">
    <property type="term" value="C:plasma membrane"/>
    <property type="evidence" value="ECO:0007669"/>
    <property type="project" value="UniProtKB-SubCell"/>
</dbReference>
<comment type="caution">
    <text evidence="6">The sequence shown here is derived from an EMBL/GenBank/DDBJ whole genome shotgun (WGS) entry which is preliminary data.</text>
</comment>
<keyword evidence="4" id="KW-0769">Symport</keyword>
<name>A0ABD5LRI6_PROMI</name>
<gene>
    <name evidence="6" type="ORF">I3679_006175</name>
</gene>
<keyword evidence="2" id="KW-0813">Transport</keyword>
<reference evidence="6" key="1">
    <citation type="submission" date="2021-05" db="EMBL/GenBank/DDBJ databases">
        <title>First report of NDM-5 and VEB-6 producing Proteus mirabilis isolated from blood of a sepsis patient in Kolkata, India.</title>
        <authorList>
            <person name="Halder G."/>
            <person name="Chaudhuri B."/>
            <person name="Dutta S."/>
        </authorList>
    </citation>
    <scope>NUCLEOTIDE SEQUENCE [LARGE SCALE GENOMIC DNA]</scope>
    <source>
        <strain evidence="6">7049</strain>
    </source>
</reference>
<evidence type="ECO:0000256" key="5">
    <source>
        <dbReference type="SAM" id="Phobius"/>
    </source>
</evidence>
<accession>A0ABD5LRI6</accession>
<protein>
    <submittedName>
        <fullName evidence="6">Uncharacterized protein</fullName>
    </submittedName>
</protein>
<proteinExistence type="predicted"/>